<dbReference type="UniPathway" id="UPA00545">
    <property type="reaction ID" value="UER00823"/>
</dbReference>
<dbReference type="AlphaFoldDB" id="A0A166E9V7"/>
<dbReference type="PANTHER" id="PTHR31321">
    <property type="entry name" value="ACYL-COA THIOESTER HYDROLASE YBHC-RELATED"/>
    <property type="match status" value="1"/>
</dbReference>
<evidence type="ECO:0000259" key="12">
    <source>
        <dbReference type="Pfam" id="PF01095"/>
    </source>
</evidence>
<dbReference type="GO" id="GO:0045490">
    <property type="term" value="P:pectin catabolic process"/>
    <property type="evidence" value="ECO:0007669"/>
    <property type="project" value="UniProtKB-UniRule"/>
</dbReference>
<keyword evidence="14" id="KW-1185">Reference proteome</keyword>
<dbReference type="FunFam" id="2.160.20.10:FF:000014">
    <property type="entry name" value="Pectinesterase"/>
    <property type="match status" value="1"/>
</dbReference>
<proteinExistence type="inferred from homology"/>
<dbReference type="GO" id="GO:0042545">
    <property type="term" value="P:cell wall modification"/>
    <property type="evidence" value="ECO:0007669"/>
    <property type="project" value="UniProtKB-UniRule"/>
</dbReference>
<dbReference type="EMBL" id="KV417603">
    <property type="protein sequence ID" value="KZP15545.1"/>
    <property type="molecule type" value="Genomic_DNA"/>
</dbReference>
<comment type="subcellular location">
    <subcellularLocation>
        <location evidence="1 11">Secreted</location>
    </subcellularLocation>
</comment>
<accession>A0A166E9V7</accession>
<evidence type="ECO:0000256" key="6">
    <source>
        <dbReference type="ARBA" id="ARBA00022729"/>
    </source>
</evidence>
<evidence type="ECO:0000313" key="14">
    <source>
        <dbReference type="Proteomes" id="UP000076532"/>
    </source>
</evidence>
<dbReference type="InterPro" id="IPR033131">
    <property type="entry name" value="Pectinesterase_Asp_AS"/>
</dbReference>
<keyword evidence="7 11" id="KW-0378">Hydrolase</keyword>
<evidence type="ECO:0000256" key="5">
    <source>
        <dbReference type="ARBA" id="ARBA00022525"/>
    </source>
</evidence>
<comment type="pathway">
    <text evidence="2 11">Glycan metabolism; pectin degradation; 2-dehydro-3-deoxy-D-gluconate from pectin: step 1/5.</text>
</comment>
<feature type="chain" id="PRO_5007748770" description="Pectinesterase" evidence="11">
    <location>
        <begin position="19"/>
        <end position="324"/>
    </location>
</feature>
<evidence type="ECO:0000256" key="7">
    <source>
        <dbReference type="ARBA" id="ARBA00022801"/>
    </source>
</evidence>
<organism evidence="13 14">
    <name type="scientific">Athelia psychrophila</name>
    <dbReference type="NCBI Taxonomy" id="1759441"/>
    <lineage>
        <taxon>Eukaryota</taxon>
        <taxon>Fungi</taxon>
        <taxon>Dikarya</taxon>
        <taxon>Basidiomycota</taxon>
        <taxon>Agaricomycotina</taxon>
        <taxon>Agaricomycetes</taxon>
        <taxon>Agaricomycetidae</taxon>
        <taxon>Atheliales</taxon>
        <taxon>Atheliaceae</taxon>
        <taxon>Athelia</taxon>
    </lineage>
</organism>
<evidence type="ECO:0000256" key="3">
    <source>
        <dbReference type="ARBA" id="ARBA00008891"/>
    </source>
</evidence>
<sequence>MHFPILLFCFSLFRLVFAASTPPSGSLTVGSSGTYKTVSAALAAASSGATIFIYSGTYSESIYFTTSGITIYGETTDASSYTSNTVTITAKGSLATDGNDDASGTFRVHASSFKMYNVNVVNSYGVGSQALALSAYGTEQGFYGCSFVGWQDTVLTDSGTQFFGNSYVEGSVDFIFGQTASTYFYASVIAPKTTGGTITASGPSSSTEGIYVFDSCTIEAAASATSSLAGTVFLGRPWTEYARAVFKSCSLSSIINSAGWEEWSTSTPNTADVVFAEYDNTGSGATTSGRASFSEQLTSTNVGTYSIANILGSGYASWVDAAYL</sequence>
<evidence type="ECO:0000313" key="13">
    <source>
        <dbReference type="EMBL" id="KZP15545.1"/>
    </source>
</evidence>
<dbReference type="EC" id="3.1.1.11" evidence="4 11"/>
<dbReference type="STRING" id="436010.A0A166E9V7"/>
<dbReference type="OrthoDB" id="2019149at2759"/>
<comment type="similarity">
    <text evidence="3">Belongs to the pectinesterase family.</text>
</comment>
<comment type="function">
    <text evidence="11">Involved in maceration and soft-rotting of plant tissue.</text>
</comment>
<dbReference type="SUPFAM" id="SSF51126">
    <property type="entry name" value="Pectin lyase-like"/>
    <property type="match status" value="1"/>
</dbReference>
<comment type="catalytic activity">
    <reaction evidence="9 11">
        <text>[(1-&gt;4)-alpha-D-galacturonosyl methyl ester](n) + n H2O = [(1-&gt;4)-alpha-D-galacturonosyl](n) + n methanol + n H(+)</text>
        <dbReference type="Rhea" id="RHEA:22380"/>
        <dbReference type="Rhea" id="RHEA-COMP:14570"/>
        <dbReference type="Rhea" id="RHEA-COMP:14573"/>
        <dbReference type="ChEBI" id="CHEBI:15377"/>
        <dbReference type="ChEBI" id="CHEBI:15378"/>
        <dbReference type="ChEBI" id="CHEBI:17790"/>
        <dbReference type="ChEBI" id="CHEBI:140522"/>
        <dbReference type="ChEBI" id="CHEBI:140523"/>
        <dbReference type="EC" id="3.1.1.11"/>
    </reaction>
</comment>
<protein>
    <recommendedName>
        <fullName evidence="4 11">Pectinesterase</fullName>
        <ecNumber evidence="4 11">3.1.1.11</ecNumber>
    </recommendedName>
</protein>
<keyword evidence="6 11" id="KW-0732">Signal</keyword>
<feature type="active site" evidence="10">
    <location>
        <position position="173"/>
    </location>
</feature>
<reference evidence="13 14" key="1">
    <citation type="journal article" date="2016" name="Mol. Biol. Evol.">
        <title>Comparative Genomics of Early-Diverging Mushroom-Forming Fungi Provides Insights into the Origins of Lignocellulose Decay Capabilities.</title>
        <authorList>
            <person name="Nagy L.G."/>
            <person name="Riley R."/>
            <person name="Tritt A."/>
            <person name="Adam C."/>
            <person name="Daum C."/>
            <person name="Floudas D."/>
            <person name="Sun H."/>
            <person name="Yadav J.S."/>
            <person name="Pangilinan J."/>
            <person name="Larsson K.H."/>
            <person name="Matsuura K."/>
            <person name="Barry K."/>
            <person name="Labutti K."/>
            <person name="Kuo R."/>
            <person name="Ohm R.A."/>
            <person name="Bhattacharya S.S."/>
            <person name="Shirouzu T."/>
            <person name="Yoshinaga Y."/>
            <person name="Martin F.M."/>
            <person name="Grigoriev I.V."/>
            <person name="Hibbett D.S."/>
        </authorList>
    </citation>
    <scope>NUCLEOTIDE SEQUENCE [LARGE SCALE GENOMIC DNA]</scope>
    <source>
        <strain evidence="13 14">CBS 109695</strain>
    </source>
</reference>
<evidence type="ECO:0000256" key="10">
    <source>
        <dbReference type="PROSITE-ProRule" id="PRU10040"/>
    </source>
</evidence>
<evidence type="ECO:0000256" key="11">
    <source>
        <dbReference type="RuleBase" id="RU000589"/>
    </source>
</evidence>
<evidence type="ECO:0000256" key="4">
    <source>
        <dbReference type="ARBA" id="ARBA00013229"/>
    </source>
</evidence>
<keyword evidence="8 11" id="KW-0063">Aspartyl esterase</keyword>
<gene>
    <name evidence="13" type="ORF">FIBSPDRAFT_832726</name>
</gene>
<evidence type="ECO:0000256" key="9">
    <source>
        <dbReference type="ARBA" id="ARBA00047928"/>
    </source>
</evidence>
<dbReference type="GO" id="GO:0030599">
    <property type="term" value="F:pectinesterase activity"/>
    <property type="evidence" value="ECO:0007669"/>
    <property type="project" value="UniProtKB-UniRule"/>
</dbReference>
<dbReference type="InterPro" id="IPR011050">
    <property type="entry name" value="Pectin_lyase_fold/virulence"/>
</dbReference>
<dbReference type="PROSITE" id="PS00503">
    <property type="entry name" value="PECTINESTERASE_2"/>
    <property type="match status" value="1"/>
</dbReference>
<name>A0A166E9V7_9AGAM</name>
<dbReference type="Proteomes" id="UP000076532">
    <property type="component" value="Unassembled WGS sequence"/>
</dbReference>
<dbReference type="PANTHER" id="PTHR31321:SF127">
    <property type="entry name" value="PECTINESTERASE"/>
    <property type="match status" value="1"/>
</dbReference>
<dbReference type="GO" id="GO:0005576">
    <property type="term" value="C:extracellular region"/>
    <property type="evidence" value="ECO:0007669"/>
    <property type="project" value="UniProtKB-SubCell"/>
</dbReference>
<evidence type="ECO:0000256" key="1">
    <source>
        <dbReference type="ARBA" id="ARBA00004613"/>
    </source>
</evidence>
<dbReference type="Gene3D" id="2.160.20.10">
    <property type="entry name" value="Single-stranded right-handed beta-helix, Pectin lyase-like"/>
    <property type="match status" value="1"/>
</dbReference>
<feature type="domain" description="Pectinesterase catalytic" evidence="12">
    <location>
        <begin position="31"/>
        <end position="309"/>
    </location>
</feature>
<dbReference type="Pfam" id="PF01095">
    <property type="entry name" value="Pectinesterase"/>
    <property type="match status" value="1"/>
</dbReference>
<dbReference type="InterPro" id="IPR012334">
    <property type="entry name" value="Pectin_lyas_fold"/>
</dbReference>
<feature type="signal peptide" evidence="11">
    <location>
        <begin position="1"/>
        <end position="18"/>
    </location>
</feature>
<evidence type="ECO:0000256" key="2">
    <source>
        <dbReference type="ARBA" id="ARBA00005184"/>
    </source>
</evidence>
<evidence type="ECO:0000256" key="8">
    <source>
        <dbReference type="ARBA" id="ARBA00023085"/>
    </source>
</evidence>
<keyword evidence="5 11" id="KW-0964">Secreted</keyword>
<dbReference type="InterPro" id="IPR000070">
    <property type="entry name" value="Pectinesterase_cat"/>
</dbReference>
<keyword evidence="11" id="KW-0961">Cell wall biogenesis/degradation</keyword>